<sequence length="340" mass="35853">MRATGVGSWPGEDARAANHRVRDILAGDHLPYLPELPGRGPGSDLVGRTAARLSGLAVDLQPSGWRLTDAPGRDARRGRGYLSTDLDELAEAYDGYAGPLKVQLAGPMTLAAAIRLPRGERAVSDPGAVRDIVQSLAETAPAHVADCARMVPGAQIVLQLDEPGLTAVLAGALPTDSGFGRLRALESETVRELLTRVVEPVVAQGTPVVLHSCSADVPLALLRQVPHLAVGLDTALLQTAQWEQIAEQLDSADPVDDLHRPFWFGMVPTDSAARHPREHVTPFLEVGHRIGLEPSALLPAIVTPACGLSARTPDGATHVTRLTVDAAQMLGEAADGMSHL</sequence>
<dbReference type="GO" id="GO:0008270">
    <property type="term" value="F:zinc ion binding"/>
    <property type="evidence" value="ECO:0007669"/>
    <property type="project" value="InterPro"/>
</dbReference>
<proteinExistence type="predicted"/>
<dbReference type="Proteomes" id="UP000320244">
    <property type="component" value="Unassembled WGS sequence"/>
</dbReference>
<organism evidence="2 3">
    <name type="scientific">Leekyejoonella antrihumi</name>
    <dbReference type="NCBI Taxonomy" id="1660198"/>
    <lineage>
        <taxon>Bacteria</taxon>
        <taxon>Bacillati</taxon>
        <taxon>Actinomycetota</taxon>
        <taxon>Actinomycetes</taxon>
        <taxon>Micrococcales</taxon>
        <taxon>Dermacoccaceae</taxon>
        <taxon>Leekyejoonella</taxon>
    </lineage>
</organism>
<dbReference type="GO" id="GO:0009086">
    <property type="term" value="P:methionine biosynthetic process"/>
    <property type="evidence" value="ECO:0007669"/>
    <property type="project" value="InterPro"/>
</dbReference>
<dbReference type="EMBL" id="VCQV01000011">
    <property type="protein sequence ID" value="TWP36574.1"/>
    <property type="molecule type" value="Genomic_DNA"/>
</dbReference>
<evidence type="ECO:0000313" key="3">
    <source>
        <dbReference type="Proteomes" id="UP000320244"/>
    </source>
</evidence>
<dbReference type="AlphaFoldDB" id="A0A563E3W6"/>
<dbReference type="InterPro" id="IPR002629">
    <property type="entry name" value="Met_Synth_C/arc"/>
</dbReference>
<accession>A0A563E3W6</accession>
<dbReference type="InterPro" id="IPR038071">
    <property type="entry name" value="UROD/MetE-like_sf"/>
</dbReference>
<feature type="domain" description="Cobalamin-independent methionine synthase MetE C-terminal/archaeal" evidence="1">
    <location>
        <begin position="114"/>
        <end position="328"/>
    </location>
</feature>
<dbReference type="OrthoDB" id="5242426at2"/>
<reference evidence="2 3" key="1">
    <citation type="submission" date="2019-05" db="EMBL/GenBank/DDBJ databases">
        <authorList>
            <person name="Lee S.D."/>
        </authorList>
    </citation>
    <scope>NUCLEOTIDE SEQUENCE [LARGE SCALE GENOMIC DNA]</scope>
    <source>
        <strain evidence="2 3">C5-26</strain>
    </source>
</reference>
<evidence type="ECO:0000313" key="2">
    <source>
        <dbReference type="EMBL" id="TWP36574.1"/>
    </source>
</evidence>
<dbReference type="SUPFAM" id="SSF51726">
    <property type="entry name" value="UROD/MetE-like"/>
    <property type="match status" value="1"/>
</dbReference>
<keyword evidence="3" id="KW-1185">Reference proteome</keyword>
<dbReference type="Pfam" id="PF01717">
    <property type="entry name" value="Meth_synt_2"/>
    <property type="match status" value="1"/>
</dbReference>
<name>A0A563E3W6_9MICO</name>
<dbReference type="Gene3D" id="3.20.20.210">
    <property type="match status" value="1"/>
</dbReference>
<reference evidence="2 3" key="2">
    <citation type="submission" date="2019-08" db="EMBL/GenBank/DDBJ databases">
        <title>Jejuicoccus antrihumi gen. nov., sp. nov., a new member of the family Dermacoccaceae isolated from a cave.</title>
        <authorList>
            <person name="Schumann P."/>
            <person name="Kim I.S."/>
        </authorList>
    </citation>
    <scope>NUCLEOTIDE SEQUENCE [LARGE SCALE GENOMIC DNA]</scope>
    <source>
        <strain evidence="2 3">C5-26</strain>
    </source>
</reference>
<dbReference type="GO" id="GO:0003871">
    <property type="term" value="F:5-methyltetrahydropteroyltriglutamate-homocysteine S-methyltransferase activity"/>
    <property type="evidence" value="ECO:0007669"/>
    <property type="project" value="InterPro"/>
</dbReference>
<gene>
    <name evidence="2" type="ORF">FGL98_10135</name>
</gene>
<protein>
    <submittedName>
        <fullName evidence="2">Methionine synthase</fullName>
    </submittedName>
</protein>
<evidence type="ECO:0000259" key="1">
    <source>
        <dbReference type="Pfam" id="PF01717"/>
    </source>
</evidence>
<comment type="caution">
    <text evidence="2">The sequence shown here is derived from an EMBL/GenBank/DDBJ whole genome shotgun (WGS) entry which is preliminary data.</text>
</comment>